<dbReference type="PROSITE" id="PS50848">
    <property type="entry name" value="START"/>
    <property type="match status" value="1"/>
</dbReference>
<name>A0A072V7Z0_MEDTR</name>
<proteinExistence type="predicted"/>
<accession>A0A072V7Z0</accession>
<evidence type="ECO:0000313" key="2">
    <source>
        <dbReference type="EMBL" id="KEH37917.1"/>
    </source>
</evidence>
<sequence length="97" mass="11127">MSLFGANLQIVKMGTLFIVKVTSKFFSRTIILKIKWTNLFPTIVTKAETIKVFEISSRGSRDGALLLVNEEMHILSPLVRPREFNIIRYCKKVDPEV</sequence>
<dbReference type="PANTHER" id="PTHR45654">
    <property type="entry name" value="HOMEOBOX-LEUCINE ZIPPER PROTEIN MERISTEM L1"/>
    <property type="match status" value="1"/>
</dbReference>
<dbReference type="GO" id="GO:0008289">
    <property type="term" value="F:lipid binding"/>
    <property type="evidence" value="ECO:0007669"/>
    <property type="project" value="InterPro"/>
</dbReference>
<organism evidence="2 4">
    <name type="scientific">Medicago truncatula</name>
    <name type="common">Barrel medic</name>
    <name type="synonym">Medicago tribuloides</name>
    <dbReference type="NCBI Taxonomy" id="3880"/>
    <lineage>
        <taxon>Eukaryota</taxon>
        <taxon>Viridiplantae</taxon>
        <taxon>Streptophyta</taxon>
        <taxon>Embryophyta</taxon>
        <taxon>Tracheophyta</taxon>
        <taxon>Spermatophyta</taxon>
        <taxon>Magnoliopsida</taxon>
        <taxon>eudicotyledons</taxon>
        <taxon>Gunneridae</taxon>
        <taxon>Pentapetalae</taxon>
        <taxon>rosids</taxon>
        <taxon>fabids</taxon>
        <taxon>Fabales</taxon>
        <taxon>Fabaceae</taxon>
        <taxon>Papilionoideae</taxon>
        <taxon>50 kb inversion clade</taxon>
        <taxon>NPAAA clade</taxon>
        <taxon>Hologalegina</taxon>
        <taxon>IRL clade</taxon>
        <taxon>Trifolieae</taxon>
        <taxon>Medicago</taxon>
    </lineage>
</organism>
<dbReference type="InterPro" id="IPR042160">
    <property type="entry name" value="HD-Zip_IV"/>
</dbReference>
<dbReference type="InterPro" id="IPR002913">
    <property type="entry name" value="START_lipid-bd_dom"/>
</dbReference>
<keyword evidence="2" id="KW-0371">Homeobox</keyword>
<keyword evidence="4" id="KW-1185">Reference proteome</keyword>
<evidence type="ECO:0000259" key="1">
    <source>
        <dbReference type="PROSITE" id="PS50848"/>
    </source>
</evidence>
<evidence type="ECO:0000313" key="4">
    <source>
        <dbReference type="Proteomes" id="UP000002051"/>
    </source>
</evidence>
<dbReference type="EMBL" id="CM001218">
    <property type="protein sequence ID" value="KEH37917.1"/>
    <property type="molecule type" value="Genomic_DNA"/>
</dbReference>
<dbReference type="Proteomes" id="UP000002051">
    <property type="component" value="Chromosome 2"/>
</dbReference>
<feature type="domain" description="START" evidence="1">
    <location>
        <begin position="35"/>
        <end position="97"/>
    </location>
</feature>
<dbReference type="GO" id="GO:0003677">
    <property type="term" value="F:DNA binding"/>
    <property type="evidence" value="ECO:0007669"/>
    <property type="project" value="UniProtKB-KW"/>
</dbReference>
<reference evidence="3" key="3">
    <citation type="submission" date="2015-04" db="UniProtKB">
        <authorList>
            <consortium name="EnsemblPlants"/>
        </authorList>
    </citation>
    <scope>IDENTIFICATION</scope>
    <source>
        <strain evidence="3">cv. Jemalong A17</strain>
    </source>
</reference>
<gene>
    <name evidence="2" type="ordered locus">MTR_2g451350</name>
</gene>
<evidence type="ECO:0000313" key="3">
    <source>
        <dbReference type="EnsemblPlants" id="KEH37917"/>
    </source>
</evidence>
<reference evidence="2 4" key="1">
    <citation type="journal article" date="2011" name="Nature">
        <title>The Medicago genome provides insight into the evolution of rhizobial symbioses.</title>
        <authorList>
            <person name="Young N.D."/>
            <person name="Debelle F."/>
            <person name="Oldroyd G.E."/>
            <person name="Geurts R."/>
            <person name="Cannon S.B."/>
            <person name="Udvardi M.K."/>
            <person name="Benedito V.A."/>
            <person name="Mayer K.F."/>
            <person name="Gouzy J."/>
            <person name="Schoof H."/>
            <person name="Van de Peer Y."/>
            <person name="Proost S."/>
            <person name="Cook D.R."/>
            <person name="Meyers B.C."/>
            <person name="Spannagl M."/>
            <person name="Cheung F."/>
            <person name="De Mita S."/>
            <person name="Krishnakumar V."/>
            <person name="Gundlach H."/>
            <person name="Zhou S."/>
            <person name="Mudge J."/>
            <person name="Bharti A.K."/>
            <person name="Murray J.D."/>
            <person name="Naoumkina M.A."/>
            <person name="Rosen B."/>
            <person name="Silverstein K.A."/>
            <person name="Tang H."/>
            <person name="Rombauts S."/>
            <person name="Zhao P.X."/>
            <person name="Zhou P."/>
            <person name="Barbe V."/>
            <person name="Bardou P."/>
            <person name="Bechner M."/>
            <person name="Bellec A."/>
            <person name="Berger A."/>
            <person name="Berges H."/>
            <person name="Bidwell S."/>
            <person name="Bisseling T."/>
            <person name="Choisne N."/>
            <person name="Couloux A."/>
            <person name="Denny R."/>
            <person name="Deshpande S."/>
            <person name="Dai X."/>
            <person name="Doyle J.J."/>
            <person name="Dudez A.M."/>
            <person name="Farmer A.D."/>
            <person name="Fouteau S."/>
            <person name="Franken C."/>
            <person name="Gibelin C."/>
            <person name="Gish J."/>
            <person name="Goldstein S."/>
            <person name="Gonzalez A.J."/>
            <person name="Green P.J."/>
            <person name="Hallab A."/>
            <person name="Hartog M."/>
            <person name="Hua A."/>
            <person name="Humphray S.J."/>
            <person name="Jeong D.H."/>
            <person name="Jing Y."/>
            <person name="Jocker A."/>
            <person name="Kenton S.M."/>
            <person name="Kim D.J."/>
            <person name="Klee K."/>
            <person name="Lai H."/>
            <person name="Lang C."/>
            <person name="Lin S."/>
            <person name="Macmil S.L."/>
            <person name="Magdelenat G."/>
            <person name="Matthews L."/>
            <person name="McCorrison J."/>
            <person name="Monaghan E.L."/>
            <person name="Mun J.H."/>
            <person name="Najar F.Z."/>
            <person name="Nicholson C."/>
            <person name="Noirot C."/>
            <person name="O'Bleness M."/>
            <person name="Paule C.R."/>
            <person name="Poulain J."/>
            <person name="Prion F."/>
            <person name="Qin B."/>
            <person name="Qu C."/>
            <person name="Retzel E.F."/>
            <person name="Riddle C."/>
            <person name="Sallet E."/>
            <person name="Samain S."/>
            <person name="Samson N."/>
            <person name="Sanders I."/>
            <person name="Saurat O."/>
            <person name="Scarpelli C."/>
            <person name="Schiex T."/>
            <person name="Segurens B."/>
            <person name="Severin A.J."/>
            <person name="Sherrier D.J."/>
            <person name="Shi R."/>
            <person name="Sims S."/>
            <person name="Singer S.R."/>
            <person name="Sinharoy S."/>
            <person name="Sterck L."/>
            <person name="Viollet A."/>
            <person name="Wang B.B."/>
            <person name="Wang K."/>
            <person name="Wang M."/>
            <person name="Wang X."/>
            <person name="Warfsmann J."/>
            <person name="Weissenbach J."/>
            <person name="White D.D."/>
            <person name="White J.D."/>
            <person name="Wiley G.B."/>
            <person name="Wincker P."/>
            <person name="Xing Y."/>
            <person name="Yang L."/>
            <person name="Yao Z."/>
            <person name="Ying F."/>
            <person name="Zhai J."/>
            <person name="Zhou L."/>
            <person name="Zuber A."/>
            <person name="Denarie J."/>
            <person name="Dixon R.A."/>
            <person name="May G.D."/>
            <person name="Schwartz D.C."/>
            <person name="Rogers J."/>
            <person name="Quetier F."/>
            <person name="Town C.D."/>
            <person name="Roe B.A."/>
        </authorList>
    </citation>
    <scope>NUCLEOTIDE SEQUENCE [LARGE SCALE GENOMIC DNA]</scope>
    <source>
        <strain evidence="2">A17</strain>
        <strain evidence="3 4">cv. Jemalong A17</strain>
    </source>
</reference>
<keyword evidence="2" id="KW-0238">DNA-binding</keyword>
<dbReference type="HOGENOM" id="CLU_2349918_0_0_1"/>
<dbReference type="AlphaFoldDB" id="A0A072V7Z0"/>
<dbReference type="EnsemblPlants" id="KEH37917">
    <property type="protein sequence ID" value="KEH37917"/>
    <property type="gene ID" value="MTR_2g451350"/>
</dbReference>
<dbReference type="PANTHER" id="PTHR45654:SF9">
    <property type="entry name" value="HOMEOBOX-LEUCINE ZIPPER PROTEIN HDG10-RELATED"/>
    <property type="match status" value="1"/>
</dbReference>
<reference evidence="2 4" key="2">
    <citation type="journal article" date="2014" name="BMC Genomics">
        <title>An improved genome release (version Mt4.0) for the model legume Medicago truncatula.</title>
        <authorList>
            <person name="Tang H."/>
            <person name="Krishnakumar V."/>
            <person name="Bidwell S."/>
            <person name="Rosen B."/>
            <person name="Chan A."/>
            <person name="Zhou S."/>
            <person name="Gentzbittel L."/>
            <person name="Childs K.L."/>
            <person name="Yandell M."/>
            <person name="Gundlach H."/>
            <person name="Mayer K.F."/>
            <person name="Schwartz D.C."/>
            <person name="Town C.D."/>
        </authorList>
    </citation>
    <scope>GENOME REANNOTATION</scope>
    <source>
        <strain evidence="2">A17</strain>
        <strain evidence="3 4">cv. Jemalong A17</strain>
    </source>
</reference>
<protein>
    <submittedName>
        <fullName evidence="2">Homeobox leucine zipper HDG11-like protein</fullName>
    </submittedName>
</protein>